<evidence type="ECO:0000259" key="3">
    <source>
        <dbReference type="Pfam" id="PF00155"/>
    </source>
</evidence>
<feature type="domain" description="Aminotransferase class I/classII large" evidence="3">
    <location>
        <begin position="23"/>
        <end position="345"/>
    </location>
</feature>
<dbReference type="AlphaFoldDB" id="A0A9D2M1G7"/>
<evidence type="ECO:0000313" key="4">
    <source>
        <dbReference type="EMBL" id="HJB39076.1"/>
    </source>
</evidence>
<dbReference type="Gene3D" id="3.90.1150.10">
    <property type="entry name" value="Aspartate Aminotransferase, domain 1"/>
    <property type="match status" value="1"/>
</dbReference>
<keyword evidence="4" id="KW-0032">Aminotransferase</keyword>
<keyword evidence="4" id="KW-0808">Transferase</keyword>
<organism evidence="4 5">
    <name type="scientific">Candidatus Ruthenibacterium avium</name>
    <dbReference type="NCBI Taxonomy" id="2838751"/>
    <lineage>
        <taxon>Bacteria</taxon>
        <taxon>Bacillati</taxon>
        <taxon>Bacillota</taxon>
        <taxon>Clostridia</taxon>
        <taxon>Eubacteriales</taxon>
        <taxon>Oscillospiraceae</taxon>
        <taxon>Ruthenibacterium</taxon>
    </lineage>
</organism>
<protein>
    <submittedName>
        <fullName evidence="4">Aminotransferase class I/II-fold pyridoxal phosphate-dependent enzyme</fullName>
    </submittedName>
</protein>
<dbReference type="PANTHER" id="PTHR42885">
    <property type="entry name" value="HISTIDINOL-PHOSPHATE AMINOTRANSFERASE-RELATED"/>
    <property type="match status" value="1"/>
</dbReference>
<name>A0A9D2M1G7_9FIRM</name>
<accession>A0A9D2M1G7</accession>
<dbReference type="InterPro" id="IPR004839">
    <property type="entry name" value="Aminotransferase_I/II_large"/>
</dbReference>
<dbReference type="EMBL" id="DWYA01000015">
    <property type="protein sequence ID" value="HJB39076.1"/>
    <property type="molecule type" value="Genomic_DNA"/>
</dbReference>
<dbReference type="InterPro" id="IPR015422">
    <property type="entry name" value="PyrdxlP-dep_Trfase_small"/>
</dbReference>
<evidence type="ECO:0000313" key="5">
    <source>
        <dbReference type="Proteomes" id="UP000824209"/>
    </source>
</evidence>
<dbReference type="Proteomes" id="UP000824209">
    <property type="component" value="Unassembled WGS sequence"/>
</dbReference>
<dbReference type="PANTHER" id="PTHR42885:SF1">
    <property type="entry name" value="THREONINE-PHOSPHATE DECARBOXYLASE"/>
    <property type="match status" value="1"/>
</dbReference>
<dbReference type="GO" id="GO:0030170">
    <property type="term" value="F:pyridoxal phosphate binding"/>
    <property type="evidence" value="ECO:0007669"/>
    <property type="project" value="InterPro"/>
</dbReference>
<dbReference type="CDD" id="cd00609">
    <property type="entry name" value="AAT_like"/>
    <property type="match status" value="1"/>
</dbReference>
<dbReference type="InterPro" id="IPR015421">
    <property type="entry name" value="PyrdxlP-dep_Trfase_major"/>
</dbReference>
<sequence length="356" mass="39743">MRAKHGGDWYGFQEVHGRMPLDYSANVSPFPTPKNVCKAISLASENLAAYPDPECRLLRRAIAKKEGVPPEWILCGNGAADLIVRFVLALKPNRALIPAPTFSDYQHALSILSCDVKHYFLREENGFLLQDDYFSALGDGVDAAFLCEPNNPTGVLTPMPFLQRVVKQCEETGTVLMVDECFNHFLDEPNAHTLKFMLAESPHVVLLKAFTKMYALAGVRLGYVICSNTALLEKMEHAGQAWSVSTLAQNAGVAALQEESYVQKVRRVIRTERPFLKEGLEKLGIRVFEGKANYLLLKTSAPLAAGLAAHGILIRECENYPGLSSEFYRIAVRTREENERLLSAIQEVLCQWRNEL</sequence>
<dbReference type="InterPro" id="IPR015424">
    <property type="entry name" value="PyrdxlP-dep_Trfase"/>
</dbReference>
<dbReference type="Gene3D" id="3.40.640.10">
    <property type="entry name" value="Type I PLP-dependent aspartate aminotransferase-like (Major domain)"/>
    <property type="match status" value="1"/>
</dbReference>
<reference evidence="4" key="1">
    <citation type="journal article" date="2021" name="PeerJ">
        <title>Extensive microbial diversity within the chicken gut microbiome revealed by metagenomics and culture.</title>
        <authorList>
            <person name="Gilroy R."/>
            <person name="Ravi A."/>
            <person name="Getino M."/>
            <person name="Pursley I."/>
            <person name="Horton D.L."/>
            <person name="Alikhan N.F."/>
            <person name="Baker D."/>
            <person name="Gharbi K."/>
            <person name="Hall N."/>
            <person name="Watson M."/>
            <person name="Adriaenssens E.M."/>
            <person name="Foster-Nyarko E."/>
            <person name="Jarju S."/>
            <person name="Secka A."/>
            <person name="Antonio M."/>
            <person name="Oren A."/>
            <person name="Chaudhuri R.R."/>
            <person name="La Ragione R."/>
            <person name="Hildebrand F."/>
            <person name="Pallen M.J."/>
        </authorList>
    </citation>
    <scope>NUCLEOTIDE SEQUENCE</scope>
    <source>
        <strain evidence="4">ChiBcec8-14828</strain>
    </source>
</reference>
<proteinExistence type="predicted"/>
<comment type="caution">
    <text evidence="4">The sequence shown here is derived from an EMBL/GenBank/DDBJ whole genome shotgun (WGS) entry which is preliminary data.</text>
</comment>
<keyword evidence="2" id="KW-0663">Pyridoxal phosphate</keyword>
<evidence type="ECO:0000256" key="2">
    <source>
        <dbReference type="ARBA" id="ARBA00022898"/>
    </source>
</evidence>
<dbReference type="SUPFAM" id="SSF53383">
    <property type="entry name" value="PLP-dependent transferases"/>
    <property type="match status" value="1"/>
</dbReference>
<evidence type="ECO:0000256" key="1">
    <source>
        <dbReference type="ARBA" id="ARBA00001933"/>
    </source>
</evidence>
<dbReference type="Pfam" id="PF00155">
    <property type="entry name" value="Aminotran_1_2"/>
    <property type="match status" value="1"/>
</dbReference>
<reference evidence="4" key="2">
    <citation type="submission" date="2021-04" db="EMBL/GenBank/DDBJ databases">
        <authorList>
            <person name="Gilroy R."/>
        </authorList>
    </citation>
    <scope>NUCLEOTIDE SEQUENCE</scope>
    <source>
        <strain evidence="4">ChiBcec8-14828</strain>
    </source>
</reference>
<dbReference type="GO" id="GO:0008483">
    <property type="term" value="F:transaminase activity"/>
    <property type="evidence" value="ECO:0007669"/>
    <property type="project" value="UniProtKB-KW"/>
</dbReference>
<comment type="cofactor">
    <cofactor evidence="1">
        <name>pyridoxal 5'-phosphate</name>
        <dbReference type="ChEBI" id="CHEBI:597326"/>
    </cofactor>
</comment>
<gene>
    <name evidence="4" type="ORF">H9943_01615</name>
</gene>